<dbReference type="PANTHER" id="PTHR21152">
    <property type="entry name" value="AMINOTRANSFERASE CLASS V"/>
    <property type="match status" value="1"/>
</dbReference>
<name>A0A140E3D7_9GAMM</name>
<feature type="domain" description="Aminotransferase class V" evidence="8">
    <location>
        <begin position="41"/>
        <end position="331"/>
    </location>
</feature>
<evidence type="ECO:0000256" key="2">
    <source>
        <dbReference type="ARBA" id="ARBA00009236"/>
    </source>
</evidence>
<dbReference type="RefSeq" id="WP_036274731.1">
    <property type="nucleotide sequence ID" value="NZ_CP014476.1"/>
</dbReference>
<evidence type="ECO:0000256" key="7">
    <source>
        <dbReference type="PIRSR" id="PIRSR000524-50"/>
    </source>
</evidence>
<dbReference type="EMBL" id="CP014476">
    <property type="protein sequence ID" value="AMK74911.1"/>
    <property type="molecule type" value="Genomic_DNA"/>
</dbReference>
<comment type="cofactor">
    <cofactor evidence="1 7">
        <name>pyridoxal 5'-phosphate</name>
        <dbReference type="ChEBI" id="CHEBI:597326"/>
    </cofactor>
</comment>
<dbReference type="Proteomes" id="UP000030512">
    <property type="component" value="Chromosome"/>
</dbReference>
<dbReference type="Gene3D" id="3.40.640.10">
    <property type="entry name" value="Type I PLP-dependent aspartate aminotransferase-like (Major domain)"/>
    <property type="match status" value="1"/>
</dbReference>
<organism evidence="9 10">
    <name type="scientific">Methylomonas denitrificans</name>
    <dbReference type="NCBI Taxonomy" id="1538553"/>
    <lineage>
        <taxon>Bacteria</taxon>
        <taxon>Pseudomonadati</taxon>
        <taxon>Pseudomonadota</taxon>
        <taxon>Gammaproteobacteria</taxon>
        <taxon>Methylococcales</taxon>
        <taxon>Methylococcaceae</taxon>
        <taxon>Methylomonas</taxon>
    </lineage>
</organism>
<dbReference type="GO" id="GO:0008453">
    <property type="term" value="F:alanine-glyoxylate transaminase activity"/>
    <property type="evidence" value="ECO:0007669"/>
    <property type="project" value="TreeGrafter"/>
</dbReference>
<dbReference type="FunFam" id="3.90.1150.10:FF:000031">
    <property type="entry name" value="Serine--glyoxylate aminotransferase"/>
    <property type="match status" value="1"/>
</dbReference>
<reference evidence="9 10" key="1">
    <citation type="journal article" date="2015" name="Environ. Microbiol.">
        <title>Methane oxidation coupled to nitrate reduction under hypoxia by the Gammaproteobacterium Methylomonas denitrificans, sp. nov. type strain FJG1.</title>
        <authorList>
            <person name="Kits K.D."/>
            <person name="Klotz M.G."/>
            <person name="Stein L.Y."/>
        </authorList>
    </citation>
    <scope>NUCLEOTIDE SEQUENCE [LARGE SCALE GENOMIC DNA]</scope>
    <source>
        <strain evidence="9 10">FJG1</strain>
    </source>
</reference>
<dbReference type="GO" id="GO:0004760">
    <property type="term" value="F:L-serine-pyruvate transaminase activity"/>
    <property type="evidence" value="ECO:0007669"/>
    <property type="project" value="TreeGrafter"/>
</dbReference>
<dbReference type="STRING" id="1538553.JT25_000160"/>
<dbReference type="Gene3D" id="3.90.1150.10">
    <property type="entry name" value="Aspartate Aminotransferase, domain 1"/>
    <property type="match status" value="1"/>
</dbReference>
<dbReference type="InterPro" id="IPR015424">
    <property type="entry name" value="PyrdxlP-dep_Trfase"/>
</dbReference>
<evidence type="ECO:0000256" key="1">
    <source>
        <dbReference type="ARBA" id="ARBA00001933"/>
    </source>
</evidence>
<evidence type="ECO:0000313" key="9">
    <source>
        <dbReference type="EMBL" id="AMK74911.1"/>
    </source>
</evidence>
<gene>
    <name evidence="9" type="ORF">JT25_000160</name>
</gene>
<evidence type="ECO:0000256" key="5">
    <source>
        <dbReference type="ARBA" id="ARBA00022898"/>
    </source>
</evidence>
<dbReference type="InterPro" id="IPR024169">
    <property type="entry name" value="SP_NH2Trfase/AEP_transaminase"/>
</dbReference>
<evidence type="ECO:0000313" key="10">
    <source>
        <dbReference type="Proteomes" id="UP000030512"/>
    </source>
</evidence>
<dbReference type="InterPro" id="IPR000192">
    <property type="entry name" value="Aminotrans_V_dom"/>
</dbReference>
<keyword evidence="3 9" id="KW-0032">Aminotransferase</keyword>
<sequence length="388" mass="41995">MAGRNHLFVPGPTNTPHEILSAMHVPMEDHRSPIFPKLLSPILEDLKKVFRTEAGQCFVFPATGTAGWEVAMTNCLNQGDKVLIYRFGQFGHLWAEASRKLGFDVEIHQVEWGKGMPLDHLEARLKEDKNHEIKAILATHNETSTGVTSDIPGVRKALDAASHPALLFVDGVSSIGSIDFRQDEWGVDASIAGSQKGFMLPAGLAILGFSQKALAAIDNSNFPRSFFSLKDMAASNKDGYTPYTPSTPMLYGLRKALELLLEEGMENVYARHHRLGEGVRRAVAAWGLQTCAQAGWDSDTVTAIVVPADKDARHVISTAYSKYNISLGAGLSEVAGKVFRIGHVGDMNDVSLLGAIAGVEMAMLDNGFDIKPGSGVAAAIEYYRSTAK</sequence>
<evidence type="ECO:0000256" key="6">
    <source>
        <dbReference type="PIRSR" id="PIRSR000524-1"/>
    </source>
</evidence>
<evidence type="ECO:0000256" key="4">
    <source>
        <dbReference type="ARBA" id="ARBA00022679"/>
    </source>
</evidence>
<dbReference type="SUPFAM" id="SSF53383">
    <property type="entry name" value="PLP-dependent transferases"/>
    <property type="match status" value="1"/>
</dbReference>
<dbReference type="OrthoDB" id="9766472at2"/>
<accession>A0A140E3D7</accession>
<keyword evidence="5 7" id="KW-0663">Pyridoxal phosphate</keyword>
<dbReference type="Pfam" id="PF00266">
    <property type="entry name" value="Aminotran_5"/>
    <property type="match status" value="1"/>
</dbReference>
<dbReference type="InterPro" id="IPR015421">
    <property type="entry name" value="PyrdxlP-dep_Trfase_major"/>
</dbReference>
<feature type="modified residue" description="N6-(pyridoxal phosphate)lysine" evidence="7">
    <location>
        <position position="196"/>
    </location>
</feature>
<keyword evidence="10" id="KW-1185">Reference proteome</keyword>
<comment type="similarity">
    <text evidence="2">Belongs to the class-V pyridoxal-phosphate-dependent aminotransferase family.</text>
</comment>
<proteinExistence type="inferred from homology"/>
<dbReference type="InterPro" id="IPR015422">
    <property type="entry name" value="PyrdxlP-dep_Trfase_small"/>
</dbReference>
<protein>
    <submittedName>
        <fullName evidence="9">Serine--glyoxylate aminotransferase</fullName>
    </submittedName>
</protein>
<evidence type="ECO:0000259" key="8">
    <source>
        <dbReference type="Pfam" id="PF00266"/>
    </source>
</evidence>
<dbReference type="KEGG" id="mdn:JT25_000160"/>
<dbReference type="FunFam" id="3.40.640.10:FF:000054">
    <property type="entry name" value="Serine--glyoxylate aminotransferase"/>
    <property type="match status" value="1"/>
</dbReference>
<dbReference type="PANTHER" id="PTHR21152:SF24">
    <property type="entry name" value="ALANINE--GLYOXYLATE AMINOTRANSFERASE 1"/>
    <property type="match status" value="1"/>
</dbReference>
<evidence type="ECO:0000256" key="3">
    <source>
        <dbReference type="ARBA" id="ARBA00022576"/>
    </source>
</evidence>
<feature type="binding site" evidence="6">
    <location>
        <position position="340"/>
    </location>
    <ligand>
        <name>substrate</name>
    </ligand>
</feature>
<keyword evidence="4 9" id="KW-0808">Transferase</keyword>
<dbReference type="AlphaFoldDB" id="A0A140E3D7"/>
<dbReference type="GO" id="GO:0019265">
    <property type="term" value="P:glycine biosynthetic process, by transamination of glyoxylate"/>
    <property type="evidence" value="ECO:0007669"/>
    <property type="project" value="TreeGrafter"/>
</dbReference>
<dbReference type="PIRSF" id="PIRSF000524">
    <property type="entry name" value="SPT"/>
    <property type="match status" value="1"/>
</dbReference>